<dbReference type="eggNOG" id="COG1100">
    <property type="taxonomic scope" value="Bacteria"/>
</dbReference>
<dbReference type="Proteomes" id="UP000004001">
    <property type="component" value="Unassembled WGS sequence"/>
</dbReference>
<sequence length="309" mass="34524">MTSLFKKPSELAINSTIKVLVYGAPGMGKSTLGLSAPSPVLLDFDGGVQRVNGAFQVPTLQVEKWDDVIAALNEDLSEYKTIVIDTAGKALDFMSAYIIKNEPKLAKRDGSLSLQGFGARKNMFINFLKQVSMMGKNLVFIAHEREDKDGDQKIVRPEMGGSSVGDLIKELDLVGYMQAYGQKRYVYWGVNEKAYTKNTCNLPNAMEVPTIINEKGTVTGENKFLSNIFTSYHTYLKNERETRKEYDELIDAAKEDVEAIVDASTANDFCKAFSDTKQIWDSKLKIGMLVKEKCDKLGLKFDKKNKKYA</sequence>
<dbReference type="EMBL" id="ADEF01000013">
    <property type="protein sequence ID" value="EFA98132.1"/>
    <property type="molecule type" value="Genomic_DNA"/>
</dbReference>
<keyword evidence="2" id="KW-1185">Reference proteome</keyword>
<dbReference type="AlphaFoldDB" id="D1VXH2"/>
<evidence type="ECO:0000313" key="2">
    <source>
        <dbReference type="Proteomes" id="UP000004001"/>
    </source>
</evidence>
<gene>
    <name evidence="1" type="ORF">HMPREF9019_0908</name>
</gene>
<evidence type="ECO:0000313" key="1">
    <source>
        <dbReference type="EMBL" id="EFA98132.1"/>
    </source>
</evidence>
<dbReference type="Pfam" id="PF13479">
    <property type="entry name" value="AAA_24"/>
    <property type="match status" value="1"/>
</dbReference>
<name>D1VXH2_9BACT</name>
<organism evidence="1 2">
    <name type="scientific">Hoylesella timonensis CRIS 5C-B1</name>
    <dbReference type="NCBI Taxonomy" id="679189"/>
    <lineage>
        <taxon>Bacteria</taxon>
        <taxon>Pseudomonadati</taxon>
        <taxon>Bacteroidota</taxon>
        <taxon>Bacteroidia</taxon>
        <taxon>Bacteroidales</taxon>
        <taxon>Prevotellaceae</taxon>
        <taxon>Hoylesella</taxon>
    </lineage>
</organism>
<proteinExistence type="predicted"/>
<protein>
    <recommendedName>
        <fullName evidence="3">Phage nucleotide-binding protein</fullName>
    </recommendedName>
</protein>
<evidence type="ECO:0008006" key="3">
    <source>
        <dbReference type="Google" id="ProtNLM"/>
    </source>
</evidence>
<comment type="caution">
    <text evidence="1">The sequence shown here is derived from an EMBL/GenBank/DDBJ whole genome shotgun (WGS) entry which is preliminary data.</text>
</comment>
<dbReference type="RefSeq" id="WP_008122576.1">
    <property type="nucleotide sequence ID" value="NZ_ADEF01000013.1"/>
</dbReference>
<reference evidence="1 2" key="1">
    <citation type="submission" date="2009-12" db="EMBL/GenBank/DDBJ databases">
        <title>Genome Sequence of Prevotella timonensis CRIS 5C-B1.</title>
        <authorList>
            <person name="Durkin A.S."/>
            <person name="Madupu R."/>
            <person name="Torralba M."/>
            <person name="Methe B."/>
            <person name="Sutton G."/>
            <person name="Strausberg R.L."/>
            <person name="Nelson K.E."/>
        </authorList>
    </citation>
    <scope>NUCLEOTIDE SEQUENCE [LARGE SCALE GENOMIC DNA]</scope>
    <source>
        <strain evidence="1 2">CRIS 5C-B1</strain>
    </source>
</reference>
<accession>D1VXH2</accession>